<dbReference type="OrthoDB" id="3229928at2"/>
<reference evidence="2" key="1">
    <citation type="submission" date="2018-01" db="EMBL/GenBank/DDBJ databases">
        <title>Rubneribacter badeniensis gen. nov., sp. nov., and Colonibacter rubneri, gen. nov., sp. nov., WGS of new members of the Eggerthellaceae.</title>
        <authorList>
            <person name="Danylec N."/>
            <person name="Stoll D.A."/>
            <person name="Doetsch A."/>
            <person name="Kulling S.E."/>
            <person name="Huch M."/>
        </authorList>
    </citation>
    <scope>NUCLEOTIDE SEQUENCE [LARGE SCALE GENOMIC DNA]</scope>
    <source>
        <strain evidence="2">ResAG-96</strain>
    </source>
</reference>
<comment type="caution">
    <text evidence="1">The sequence shown here is derived from an EMBL/GenBank/DDBJ whole genome shotgun (WGS) entry which is preliminary data.</text>
</comment>
<proteinExistence type="predicted"/>
<dbReference type="EMBL" id="PPEK01000005">
    <property type="protein sequence ID" value="PNV67755.1"/>
    <property type="molecule type" value="Genomic_DNA"/>
</dbReference>
<gene>
    <name evidence="1" type="ORF">C2L71_05605</name>
</gene>
<keyword evidence="2" id="KW-1185">Reference proteome</keyword>
<dbReference type="Proteomes" id="UP000236197">
    <property type="component" value="Unassembled WGS sequence"/>
</dbReference>
<accession>A0A2K2UBP5</accession>
<protein>
    <recommendedName>
        <fullName evidence="3">Phage tail protein</fullName>
    </recommendedName>
</protein>
<evidence type="ECO:0008006" key="3">
    <source>
        <dbReference type="Google" id="ProtNLM"/>
    </source>
</evidence>
<organism evidence="1 2">
    <name type="scientific">Enteroscipio rubneri</name>
    <dbReference type="NCBI Taxonomy" id="2070686"/>
    <lineage>
        <taxon>Bacteria</taxon>
        <taxon>Bacillati</taxon>
        <taxon>Actinomycetota</taxon>
        <taxon>Coriobacteriia</taxon>
        <taxon>Eggerthellales</taxon>
        <taxon>Eggerthellaceae</taxon>
        <taxon>Enteroscipio</taxon>
    </lineage>
</organism>
<dbReference type="RefSeq" id="WP_103264808.1">
    <property type="nucleotide sequence ID" value="NZ_CABMLE010000005.1"/>
</dbReference>
<name>A0A2K2UBP5_9ACTN</name>
<evidence type="ECO:0000313" key="2">
    <source>
        <dbReference type="Proteomes" id="UP000236197"/>
    </source>
</evidence>
<evidence type="ECO:0000313" key="1">
    <source>
        <dbReference type="EMBL" id="PNV67755.1"/>
    </source>
</evidence>
<dbReference type="AlphaFoldDB" id="A0A2K2UBP5"/>
<sequence>MDMTITYTNRNGEVLEFGPQSIYHYGAHALRNWSLDASIENGRVTSIARTPKAMSIPIALCCKKEDGIAARNRLAKIIEADAAGGEPGTIRIGAFSLDAFIVGSSKDNWWFDDGIMETTLDIVPVTGAWTRETTVSFVIDQTAGPLGPGALDFPYDFPYDYAPNRAAKRFNNPSAAPSPFRLVVFGPVSSPFVWVGNNLHQVDVNVPPGCLLTIDSRDKSILLVDAGGKTESAFSKRLRGAKGSGTYVFEPVPTGESIISWNNTFGFNLTIFDERNEPEWT</sequence>